<reference evidence="7 8" key="2">
    <citation type="submission" date="2017-07" db="EMBL/GenBank/DDBJ databases">
        <title>Candidatus Dactylopiibacterium carminicum, a nitrogen-fixing symbiont of the cochineal insect Dactylopius coccus and Dactylopius opuntiae (Hemiptera: Coccoidea: Dactylopiidae).</title>
        <authorList>
            <person name="Vera A."/>
        </authorList>
    </citation>
    <scope>NUCLEOTIDE SEQUENCE [LARGE SCALE GENOMIC DNA]</scope>
    <source>
        <strain evidence="7 8">NFDCM</strain>
    </source>
</reference>
<gene>
    <name evidence="4" type="primary">nudJ</name>
    <name evidence="6" type="ORF">BGI27_15275</name>
    <name evidence="7" type="ORF">CGU29_15390</name>
</gene>
<comment type="subunit">
    <text evidence="2 4">Monomer.</text>
</comment>
<feature type="domain" description="Nudix hydrolase" evidence="5">
    <location>
        <begin position="3"/>
        <end position="132"/>
    </location>
</feature>
<comment type="cofactor">
    <cofactor evidence="4">
        <name>Mg(2+)</name>
        <dbReference type="ChEBI" id="CHEBI:18420"/>
    </cofactor>
</comment>
<evidence type="ECO:0000259" key="5">
    <source>
        <dbReference type="PROSITE" id="PS51462"/>
    </source>
</evidence>
<dbReference type="GO" id="GO:0017111">
    <property type="term" value="F:ribonucleoside triphosphate phosphatase activity"/>
    <property type="evidence" value="ECO:0007669"/>
    <property type="project" value="InterPro"/>
</dbReference>
<comment type="similarity">
    <text evidence="1 4">Belongs to the Nudix hydrolase family. NudJ subfamily.</text>
</comment>
<dbReference type="GO" id="GO:0017110">
    <property type="term" value="F:nucleoside diphosphate phosphatase activity"/>
    <property type="evidence" value="ECO:0007669"/>
    <property type="project" value="InterPro"/>
</dbReference>
<evidence type="ECO:0000256" key="4">
    <source>
        <dbReference type="RuleBase" id="RU364043"/>
    </source>
</evidence>
<name>A0A272END4_9RHOO</name>
<dbReference type="Gene3D" id="3.90.79.10">
    <property type="entry name" value="Nucleoside Triphosphate Pyrophosphohydrolase"/>
    <property type="match status" value="1"/>
</dbReference>
<accession>A0A272END4</accession>
<dbReference type="Proteomes" id="UP000216107">
    <property type="component" value="Unassembled WGS sequence"/>
</dbReference>
<evidence type="ECO:0000256" key="1">
    <source>
        <dbReference type="ARBA" id="ARBA00007608"/>
    </source>
</evidence>
<dbReference type="EMBL" id="NMRN01000069">
    <property type="protein sequence ID" value="PAS91638.1"/>
    <property type="molecule type" value="Genomic_DNA"/>
</dbReference>
<organism evidence="7 8">
    <name type="scientific">Candidatus Dactylopiibacterium carminicum</name>
    <dbReference type="NCBI Taxonomy" id="857335"/>
    <lineage>
        <taxon>Bacteria</taxon>
        <taxon>Pseudomonadati</taxon>
        <taxon>Pseudomonadota</taxon>
        <taxon>Betaproteobacteria</taxon>
        <taxon>Rhodocyclales</taxon>
        <taxon>Rhodocyclaceae</taxon>
        <taxon>Candidatus Dactylopiibacterium</taxon>
    </lineage>
</organism>
<dbReference type="Pfam" id="PF00293">
    <property type="entry name" value="NUDIX"/>
    <property type="match status" value="1"/>
</dbReference>
<keyword evidence="4 7" id="KW-0378">Hydrolase</keyword>
<dbReference type="PANTHER" id="PTHR43222:SF11">
    <property type="entry name" value="PHOSPHATASE NUDJ"/>
    <property type="match status" value="1"/>
</dbReference>
<keyword evidence="4" id="KW-0460">Magnesium</keyword>
<comment type="caution">
    <text evidence="7">The sequence shown here is derived from an EMBL/GenBank/DDBJ whole genome shotgun (WGS) entry which is preliminary data.</text>
</comment>
<reference evidence="6 9" key="1">
    <citation type="submission" date="2016-08" db="EMBL/GenBank/DDBJ databases">
        <title>Candidatus Dactylopiibacterium carminicum genome sequence.</title>
        <authorList>
            <person name="Ramirez-Puebla S.T."/>
            <person name="Ormeno-Orrillo E."/>
            <person name="Vera-Ponce De Leon A."/>
            <person name="Luis L."/>
            <person name="Sanchez-Flores A."/>
            <person name="Monica R."/>
            <person name="Martinez-Romero E."/>
        </authorList>
    </citation>
    <scope>NUCLEOTIDE SEQUENCE [LARGE SCALE GENOMIC DNA]</scope>
    <source>
        <strain evidence="6">END1</strain>
    </source>
</reference>
<dbReference type="AlphaFoldDB" id="A0A272END4"/>
<dbReference type="GO" id="GO:0004787">
    <property type="term" value="F:thiamine diphosphate phosphatase activity"/>
    <property type="evidence" value="ECO:0007669"/>
    <property type="project" value="InterPro"/>
</dbReference>
<dbReference type="PROSITE" id="PS51462">
    <property type="entry name" value="NUDIX"/>
    <property type="match status" value="1"/>
</dbReference>
<keyword evidence="9" id="KW-1185">Reference proteome</keyword>
<evidence type="ECO:0000313" key="8">
    <source>
        <dbReference type="Proteomes" id="UP000216107"/>
    </source>
</evidence>
<evidence type="ECO:0000313" key="6">
    <source>
        <dbReference type="EMBL" id="KAF7598063.1"/>
    </source>
</evidence>
<dbReference type="InterPro" id="IPR015797">
    <property type="entry name" value="NUDIX_hydrolase-like_dom_sf"/>
</dbReference>
<sequence>MSTWKPHVTVAAIVEHSGQFLMVEEHTVDGVRLNQPAGHLEEHESLADACVRETLEETAHHVRVDSLVGIYQWTRPDGAITYLRFVFACRLLGEEQGRALDEGIIRAAWLNPEELRAEPLRLRSPMVMQCLEDYLAGHRFPLDLVRSWV</sequence>
<evidence type="ECO:0000313" key="9">
    <source>
        <dbReference type="Proteomes" id="UP000623509"/>
    </source>
</evidence>
<dbReference type="InterPro" id="IPR033713">
    <property type="entry name" value="NudJ"/>
</dbReference>
<protein>
    <recommendedName>
        <fullName evidence="3 4">Phosphatase NudJ</fullName>
        <ecNumber evidence="4">3.6.1.-</ecNumber>
    </recommendedName>
</protein>
<dbReference type="Proteomes" id="UP000623509">
    <property type="component" value="Unassembled WGS sequence"/>
</dbReference>
<dbReference type="EMBL" id="MDUX01000066">
    <property type="protein sequence ID" value="KAF7598063.1"/>
    <property type="molecule type" value="Genomic_DNA"/>
</dbReference>
<evidence type="ECO:0000256" key="3">
    <source>
        <dbReference type="ARBA" id="ARBA00015552"/>
    </source>
</evidence>
<dbReference type="InterPro" id="IPR000086">
    <property type="entry name" value="NUDIX_hydrolase_dom"/>
</dbReference>
<dbReference type="RefSeq" id="WP_095525700.1">
    <property type="nucleotide sequence ID" value="NZ_MDUX01000066.1"/>
</dbReference>
<dbReference type="EC" id="3.6.1.-" evidence="4"/>
<proteinExistence type="inferred from homology"/>
<dbReference type="SUPFAM" id="SSF55811">
    <property type="entry name" value="Nudix"/>
    <property type="match status" value="1"/>
</dbReference>
<dbReference type="PANTHER" id="PTHR43222">
    <property type="entry name" value="NUDIX HYDROLASE 23"/>
    <property type="match status" value="1"/>
</dbReference>
<dbReference type="CDD" id="cd03675">
    <property type="entry name" value="NUDIX_Hydrolase"/>
    <property type="match status" value="1"/>
</dbReference>
<evidence type="ECO:0000313" key="7">
    <source>
        <dbReference type="EMBL" id="PAS91638.1"/>
    </source>
</evidence>
<evidence type="ECO:0000256" key="2">
    <source>
        <dbReference type="ARBA" id="ARBA00011245"/>
    </source>
</evidence>
<dbReference type="OrthoDB" id="8594221at2"/>